<evidence type="ECO:0000256" key="1">
    <source>
        <dbReference type="ARBA" id="ARBA00022448"/>
    </source>
</evidence>
<dbReference type="Gene3D" id="3.40.50.300">
    <property type="entry name" value="P-loop containing nucleotide triphosphate hydrolases"/>
    <property type="match status" value="1"/>
</dbReference>
<comment type="caution">
    <text evidence="5">The sequence shown here is derived from an EMBL/GenBank/DDBJ whole genome shotgun (WGS) entry which is preliminary data.</text>
</comment>
<dbReference type="RefSeq" id="WP_344145670.1">
    <property type="nucleotide sequence ID" value="NZ_BAAANF010000003.1"/>
</dbReference>
<feature type="domain" description="ABC transporter" evidence="4">
    <location>
        <begin position="17"/>
        <end position="247"/>
    </location>
</feature>
<evidence type="ECO:0000313" key="5">
    <source>
        <dbReference type="EMBL" id="GAA1669710.1"/>
    </source>
</evidence>
<protein>
    <submittedName>
        <fullName evidence="5">ABC transporter ATP-binding protein</fullName>
    </submittedName>
</protein>
<dbReference type="PROSITE" id="PS50893">
    <property type="entry name" value="ABC_TRANSPORTER_2"/>
    <property type="match status" value="1"/>
</dbReference>
<dbReference type="InterPro" id="IPR050093">
    <property type="entry name" value="ABC_SmlMolc_Importer"/>
</dbReference>
<evidence type="ECO:0000259" key="4">
    <source>
        <dbReference type="PROSITE" id="PS50893"/>
    </source>
</evidence>
<dbReference type="GO" id="GO:0005524">
    <property type="term" value="F:ATP binding"/>
    <property type="evidence" value="ECO:0007669"/>
    <property type="project" value="UniProtKB-KW"/>
</dbReference>
<reference evidence="5 6" key="1">
    <citation type="journal article" date="2019" name="Int. J. Syst. Evol. Microbiol.">
        <title>The Global Catalogue of Microorganisms (GCM) 10K type strain sequencing project: providing services to taxonomists for standard genome sequencing and annotation.</title>
        <authorList>
            <consortium name="The Broad Institute Genomics Platform"/>
            <consortium name="The Broad Institute Genome Sequencing Center for Infectious Disease"/>
            <person name="Wu L."/>
            <person name="Ma J."/>
        </authorList>
    </citation>
    <scope>NUCLEOTIDE SEQUENCE [LARGE SCALE GENOMIC DNA]</scope>
    <source>
        <strain evidence="5 6">JCM 14307</strain>
    </source>
</reference>
<proteinExistence type="predicted"/>
<keyword evidence="6" id="KW-1185">Reference proteome</keyword>
<dbReference type="Pfam" id="PF00005">
    <property type="entry name" value="ABC_tran"/>
    <property type="match status" value="1"/>
</dbReference>
<dbReference type="PANTHER" id="PTHR42781:SF4">
    <property type="entry name" value="SPERMIDINE_PUTRESCINE IMPORT ATP-BINDING PROTEIN POTA"/>
    <property type="match status" value="1"/>
</dbReference>
<dbReference type="InterPro" id="IPR027417">
    <property type="entry name" value="P-loop_NTPase"/>
</dbReference>
<keyword evidence="2" id="KW-0547">Nucleotide-binding</keyword>
<organism evidence="5 6">
    <name type="scientific">Kribbella yunnanensis</name>
    <dbReference type="NCBI Taxonomy" id="190194"/>
    <lineage>
        <taxon>Bacteria</taxon>
        <taxon>Bacillati</taxon>
        <taxon>Actinomycetota</taxon>
        <taxon>Actinomycetes</taxon>
        <taxon>Propionibacteriales</taxon>
        <taxon>Kribbellaceae</taxon>
        <taxon>Kribbella</taxon>
    </lineage>
</organism>
<evidence type="ECO:0000256" key="3">
    <source>
        <dbReference type="ARBA" id="ARBA00022840"/>
    </source>
</evidence>
<dbReference type="InterPro" id="IPR003593">
    <property type="entry name" value="AAA+_ATPase"/>
</dbReference>
<accession>A0ABN2GDZ3</accession>
<dbReference type="PROSITE" id="PS00211">
    <property type="entry name" value="ABC_TRANSPORTER_1"/>
    <property type="match status" value="1"/>
</dbReference>
<keyword evidence="3 5" id="KW-0067">ATP-binding</keyword>
<dbReference type="Pfam" id="PF08402">
    <property type="entry name" value="TOBE_2"/>
    <property type="match status" value="1"/>
</dbReference>
<dbReference type="EMBL" id="BAAANF010000003">
    <property type="protein sequence ID" value="GAA1669710.1"/>
    <property type="molecule type" value="Genomic_DNA"/>
</dbReference>
<dbReference type="SUPFAM" id="SSF52540">
    <property type="entry name" value="P-loop containing nucleoside triphosphate hydrolases"/>
    <property type="match status" value="1"/>
</dbReference>
<dbReference type="InterPro" id="IPR008995">
    <property type="entry name" value="Mo/tungstate-bd_C_term_dom"/>
</dbReference>
<dbReference type="InterPro" id="IPR003439">
    <property type="entry name" value="ABC_transporter-like_ATP-bd"/>
</dbReference>
<gene>
    <name evidence="5" type="ORF">GCM10009745_10170</name>
</gene>
<dbReference type="PANTHER" id="PTHR42781">
    <property type="entry name" value="SPERMIDINE/PUTRESCINE IMPORT ATP-BINDING PROTEIN POTA"/>
    <property type="match status" value="1"/>
</dbReference>
<dbReference type="SMART" id="SM00382">
    <property type="entry name" value="AAA"/>
    <property type="match status" value="1"/>
</dbReference>
<keyword evidence="1" id="KW-0813">Transport</keyword>
<name>A0ABN2GDZ3_9ACTN</name>
<evidence type="ECO:0000313" key="6">
    <source>
        <dbReference type="Proteomes" id="UP001500280"/>
    </source>
</evidence>
<dbReference type="InterPro" id="IPR013611">
    <property type="entry name" value="Transp-assoc_OB_typ2"/>
</dbReference>
<dbReference type="Proteomes" id="UP001500280">
    <property type="component" value="Unassembled WGS sequence"/>
</dbReference>
<evidence type="ECO:0000256" key="2">
    <source>
        <dbReference type="ARBA" id="ARBA00022741"/>
    </source>
</evidence>
<dbReference type="SUPFAM" id="SSF50331">
    <property type="entry name" value="MOP-like"/>
    <property type="match status" value="1"/>
</dbReference>
<sequence length="366" mass="38914">MTLLTERPPTARTSAEVELTGLAKRYGGTVAVDDLSLTVPAGEFVALLGPSGCGKSTTLRILAGLEQPDRGQVLLSGTDVTAVPAHRRDIHTVFQSYALFPHLSVADNVAFPLRQRGVSRPDIRGRVADALALVQLPAAGDQPVTSLSGGQQQRVALARAIVDRPSVLLLDEPLSALDRSLRQAMQVELRLLQQNLGVTTVLVTHDQEEALSLADRIVIMSDGRAEQVGTAEEVYDHPASLFVARFVGEQNEISGIVNSHGKLQHADVVVGAPTIAEPGPALALIRPEHIRVGLDLSSPADVNNIDGIVRGVSIAGISSVVLVHCRGLTLLARVPRDGRPLPHVGDQVRCSWDPAHVRIFPTPEGA</sequence>
<dbReference type="InterPro" id="IPR017871">
    <property type="entry name" value="ABC_transporter-like_CS"/>
</dbReference>